<dbReference type="RefSeq" id="WP_185002092.1">
    <property type="nucleotide sequence ID" value="NZ_BAAAUI010000029.1"/>
</dbReference>
<evidence type="ECO:0000313" key="2">
    <source>
        <dbReference type="Proteomes" id="UP000533598"/>
    </source>
</evidence>
<gene>
    <name evidence="1" type="ORF">HNR67_002359</name>
</gene>
<comment type="caution">
    <text evidence="1">The sequence shown here is derived from an EMBL/GenBank/DDBJ whole genome shotgun (WGS) entry which is preliminary data.</text>
</comment>
<organism evidence="1 2">
    <name type="scientific">Crossiella cryophila</name>
    <dbReference type="NCBI Taxonomy" id="43355"/>
    <lineage>
        <taxon>Bacteria</taxon>
        <taxon>Bacillati</taxon>
        <taxon>Actinomycetota</taxon>
        <taxon>Actinomycetes</taxon>
        <taxon>Pseudonocardiales</taxon>
        <taxon>Pseudonocardiaceae</taxon>
        <taxon>Crossiella</taxon>
    </lineage>
</organism>
<dbReference type="PANTHER" id="PTHR31793">
    <property type="entry name" value="4-HYDROXYBENZOYL-COA THIOESTERASE FAMILY MEMBER"/>
    <property type="match status" value="1"/>
</dbReference>
<dbReference type="InterPro" id="IPR029069">
    <property type="entry name" value="HotDog_dom_sf"/>
</dbReference>
<dbReference type="CDD" id="cd00586">
    <property type="entry name" value="4HBT"/>
    <property type="match status" value="1"/>
</dbReference>
<sequence>MPVYITQVRPRWADMDVFHHVNHAAVVTLLEEARAGLLFVQAARLGFAELSNGLVLSRLEVDYKGQLRYTGGEVYAEVSIENLRHASFVVRHTLHTGANAEDPVAVTARTTLVPFDVSAQRPRRLSGAEREFLAGYQVGESVG</sequence>
<proteinExistence type="predicted"/>
<name>A0A7W7C843_9PSEU</name>
<dbReference type="Pfam" id="PF13279">
    <property type="entry name" value="4HBT_2"/>
    <property type="match status" value="1"/>
</dbReference>
<protein>
    <submittedName>
        <fullName evidence="1">Acyl-CoA thioester hydrolase</fullName>
        <ecNumber evidence="1">3.1.2.-</ecNumber>
    </submittedName>
</protein>
<dbReference type="SUPFAM" id="SSF54637">
    <property type="entry name" value="Thioesterase/thiol ester dehydrase-isomerase"/>
    <property type="match status" value="1"/>
</dbReference>
<dbReference type="EC" id="3.1.2.-" evidence="1"/>
<dbReference type="GO" id="GO:0047617">
    <property type="term" value="F:fatty acyl-CoA hydrolase activity"/>
    <property type="evidence" value="ECO:0007669"/>
    <property type="project" value="TreeGrafter"/>
</dbReference>
<keyword evidence="2" id="KW-1185">Reference proteome</keyword>
<evidence type="ECO:0000313" key="1">
    <source>
        <dbReference type="EMBL" id="MBB4676241.1"/>
    </source>
</evidence>
<dbReference type="Proteomes" id="UP000533598">
    <property type="component" value="Unassembled WGS sequence"/>
</dbReference>
<dbReference type="InterPro" id="IPR050563">
    <property type="entry name" value="4-hydroxybenzoyl-CoA_TE"/>
</dbReference>
<accession>A0A7W7C843</accession>
<dbReference type="AlphaFoldDB" id="A0A7W7C843"/>
<reference evidence="1 2" key="1">
    <citation type="submission" date="2020-08" db="EMBL/GenBank/DDBJ databases">
        <title>Sequencing the genomes of 1000 actinobacteria strains.</title>
        <authorList>
            <person name="Klenk H.-P."/>
        </authorList>
    </citation>
    <scope>NUCLEOTIDE SEQUENCE [LARGE SCALE GENOMIC DNA]</scope>
    <source>
        <strain evidence="1 2">DSM 44230</strain>
    </source>
</reference>
<dbReference type="PANTHER" id="PTHR31793:SF24">
    <property type="entry name" value="LONG-CHAIN ACYL-COA THIOESTERASE FADM"/>
    <property type="match status" value="1"/>
</dbReference>
<dbReference type="Gene3D" id="3.10.129.10">
    <property type="entry name" value="Hotdog Thioesterase"/>
    <property type="match status" value="1"/>
</dbReference>
<keyword evidence="1" id="KW-0378">Hydrolase</keyword>
<dbReference type="EMBL" id="JACHMH010000001">
    <property type="protein sequence ID" value="MBB4676241.1"/>
    <property type="molecule type" value="Genomic_DNA"/>
</dbReference>